<keyword evidence="1" id="KW-0224">Dipeptidase</keyword>
<keyword evidence="1" id="KW-0378">Hydrolase</keyword>
<comment type="caution">
    <text evidence="1">The sequence shown here is derived from an EMBL/GenBank/DDBJ whole genome shotgun (WGS) entry which is preliminary data.</text>
</comment>
<keyword evidence="2" id="KW-1185">Reference proteome</keyword>
<reference evidence="1 2" key="1">
    <citation type="submission" date="2023-05" db="EMBL/GenBank/DDBJ databases">
        <title>Chelatococcus sp. nov., a moderately thermophilic bacterium isolated from hot spring microbial mat.</title>
        <authorList>
            <person name="Hu C.-J."/>
            <person name="Li W.-J."/>
        </authorList>
    </citation>
    <scope>NUCLEOTIDE SEQUENCE [LARGE SCALE GENOMIC DNA]</scope>
    <source>
        <strain evidence="1 2">SYSU G07232</strain>
    </source>
</reference>
<dbReference type="InterPro" id="IPR008257">
    <property type="entry name" value="Pept_M19"/>
</dbReference>
<protein>
    <submittedName>
        <fullName evidence="1">Membrane dipeptidase</fullName>
        <ecNumber evidence="1">3.4.13.-</ecNumber>
    </submittedName>
</protein>
<dbReference type="EC" id="3.4.13.-" evidence="1"/>
<keyword evidence="1" id="KW-0645">Protease</keyword>
<dbReference type="GO" id="GO:0016805">
    <property type="term" value="F:dipeptidase activity"/>
    <property type="evidence" value="ECO:0007669"/>
    <property type="project" value="UniProtKB-KW"/>
</dbReference>
<gene>
    <name evidence="1" type="ORF">QNA08_17020</name>
</gene>
<dbReference type="RefSeq" id="WP_283741919.1">
    <property type="nucleotide sequence ID" value="NZ_JASJEV010000014.1"/>
</dbReference>
<sequence>MAERTITVGSSAKELRMIGWRVGRIVAPESCMPDPVAVSLANVVVPVGIGQDAVTIALDRSIATLPAYVAGREARRDVVLEQLEGLPVGVPGGGWSLLLRVSDYGIVGEAMSERLEVLDMPLTCPPVFSHSNARVLFDHEHNVTDAQIRACARRGGCIGFNGVGMFLGADGPDIPRAMARHAPLWPPSPAPIGSASALISCSSKEATTGSPGPRHIAGRAATGLAATAIERSSQFLLVNPAPNDIGGC</sequence>
<evidence type="ECO:0000313" key="1">
    <source>
        <dbReference type="EMBL" id="MDJ1159921.1"/>
    </source>
</evidence>
<dbReference type="Gene3D" id="3.90.1150.10">
    <property type="entry name" value="Aspartate Aminotransferase, domain 1"/>
    <property type="match status" value="1"/>
</dbReference>
<dbReference type="Proteomes" id="UP001321492">
    <property type="component" value="Unassembled WGS sequence"/>
</dbReference>
<dbReference type="Pfam" id="PF01244">
    <property type="entry name" value="Peptidase_M19"/>
    <property type="match status" value="1"/>
</dbReference>
<dbReference type="EMBL" id="JASJEV010000014">
    <property type="protein sequence ID" value="MDJ1159921.1"/>
    <property type="molecule type" value="Genomic_DNA"/>
</dbReference>
<organism evidence="1 2">
    <name type="scientific">Chelatococcus albus</name>
    <dbReference type="NCBI Taxonomy" id="3047466"/>
    <lineage>
        <taxon>Bacteria</taxon>
        <taxon>Pseudomonadati</taxon>
        <taxon>Pseudomonadota</taxon>
        <taxon>Alphaproteobacteria</taxon>
        <taxon>Hyphomicrobiales</taxon>
        <taxon>Chelatococcaceae</taxon>
        <taxon>Chelatococcus</taxon>
    </lineage>
</organism>
<dbReference type="InterPro" id="IPR015421">
    <property type="entry name" value="PyrdxlP-dep_Trfase_major"/>
</dbReference>
<dbReference type="InterPro" id="IPR032466">
    <property type="entry name" value="Metal_Hydrolase"/>
</dbReference>
<accession>A0ABT7AKM0</accession>
<dbReference type="InterPro" id="IPR015424">
    <property type="entry name" value="PyrdxlP-dep_Trfase"/>
</dbReference>
<dbReference type="Gene3D" id="3.20.20.140">
    <property type="entry name" value="Metal-dependent hydrolases"/>
    <property type="match status" value="1"/>
</dbReference>
<dbReference type="SUPFAM" id="SSF53383">
    <property type="entry name" value="PLP-dependent transferases"/>
    <property type="match status" value="1"/>
</dbReference>
<evidence type="ECO:0000313" key="2">
    <source>
        <dbReference type="Proteomes" id="UP001321492"/>
    </source>
</evidence>
<dbReference type="SUPFAM" id="SSF51556">
    <property type="entry name" value="Metallo-dependent hydrolases"/>
    <property type="match status" value="1"/>
</dbReference>
<dbReference type="Gene3D" id="3.40.640.10">
    <property type="entry name" value="Type I PLP-dependent aspartate aminotransferase-like (Major domain)"/>
    <property type="match status" value="1"/>
</dbReference>
<dbReference type="InterPro" id="IPR015422">
    <property type="entry name" value="PyrdxlP-dep_Trfase_small"/>
</dbReference>
<proteinExistence type="predicted"/>
<name>A0ABT7AKM0_9HYPH</name>